<proteinExistence type="predicted"/>
<dbReference type="Pfam" id="PF20795">
    <property type="entry name" value="DUF6841"/>
    <property type="match status" value="1"/>
</dbReference>
<dbReference type="Proteomes" id="UP000252706">
    <property type="component" value="Unassembled WGS sequence"/>
</dbReference>
<gene>
    <name evidence="2" type="ORF">DS909_04495</name>
</gene>
<accession>A0A366XA53</accession>
<dbReference type="InterPro" id="IPR011944">
    <property type="entry name" value="Steroid_delta5-4_isomerase"/>
</dbReference>
<dbReference type="InterPro" id="IPR049219">
    <property type="entry name" value="DUF6841"/>
</dbReference>
<evidence type="ECO:0000259" key="1">
    <source>
        <dbReference type="Pfam" id="PF20795"/>
    </source>
</evidence>
<dbReference type="RefSeq" id="WP_113822258.1">
    <property type="nucleotide sequence ID" value="NZ_QOCE01000012.1"/>
</dbReference>
<protein>
    <recommendedName>
        <fullName evidence="1">DUF6841 domain-containing protein</fullName>
    </recommendedName>
</protein>
<organism evidence="2 3">
    <name type="scientific">Phaeobacter gallaeciensis</name>
    <dbReference type="NCBI Taxonomy" id="60890"/>
    <lineage>
        <taxon>Bacteria</taxon>
        <taxon>Pseudomonadati</taxon>
        <taxon>Pseudomonadota</taxon>
        <taxon>Alphaproteobacteria</taxon>
        <taxon>Rhodobacterales</taxon>
        <taxon>Roseobacteraceae</taxon>
        <taxon>Phaeobacter</taxon>
    </lineage>
</organism>
<dbReference type="InterPro" id="IPR032710">
    <property type="entry name" value="NTF2-like_dom_sf"/>
</dbReference>
<dbReference type="OrthoDB" id="7865156at2"/>
<evidence type="ECO:0000313" key="2">
    <source>
        <dbReference type="EMBL" id="RBW59903.1"/>
    </source>
</evidence>
<dbReference type="NCBIfam" id="TIGR02246">
    <property type="entry name" value="SgcJ/EcaC family oxidoreductase"/>
    <property type="match status" value="1"/>
</dbReference>
<dbReference type="EMBL" id="QOCE01000012">
    <property type="protein sequence ID" value="RBW59903.1"/>
    <property type="molecule type" value="Genomic_DNA"/>
</dbReference>
<name>A0A366XA53_9RHOB</name>
<feature type="domain" description="DUF6841" evidence="1">
    <location>
        <begin position="17"/>
        <end position="132"/>
    </location>
</feature>
<comment type="caution">
    <text evidence="2">The sequence shown here is derived from an EMBL/GenBank/DDBJ whole genome shotgun (WGS) entry which is preliminary data.</text>
</comment>
<dbReference type="SUPFAM" id="SSF54427">
    <property type="entry name" value="NTF2-like"/>
    <property type="match status" value="1"/>
</dbReference>
<sequence>MIQIFGIREVAMAKEEIADLIETYLLAWNARDFEKMASLFSEPATYIVPSGNLHIPDKDALVSKLRQQFFALEAEGFDHTEIEEVVVTMCNDYAALAELRNLRRLKSDGSEIAAIDALYICVLEEGRWRLSVAMAGDCGWNRDIEQSQIAEIAREF</sequence>
<reference evidence="2 3" key="1">
    <citation type="submission" date="2018-07" db="EMBL/GenBank/DDBJ databases">
        <title>Modular assembly of carbohydrate-degrading microbial communities in the ocean.</title>
        <authorList>
            <person name="Enke T.N."/>
            <person name="Datta M.S."/>
            <person name="Schwartzman J.A."/>
            <person name="Cermak N."/>
            <person name="Schmitz D.A."/>
            <person name="Barrere J."/>
            <person name="Cordero O.X."/>
        </authorList>
    </citation>
    <scope>NUCLEOTIDE SEQUENCE [LARGE SCALE GENOMIC DNA]</scope>
    <source>
        <strain evidence="2 3">C3M10</strain>
    </source>
</reference>
<evidence type="ECO:0000313" key="3">
    <source>
        <dbReference type="Proteomes" id="UP000252706"/>
    </source>
</evidence>
<dbReference type="AlphaFoldDB" id="A0A366XA53"/>
<dbReference type="Gene3D" id="3.10.450.50">
    <property type="match status" value="1"/>
</dbReference>